<dbReference type="SUPFAM" id="SSF55811">
    <property type="entry name" value="Nudix"/>
    <property type="match status" value="1"/>
</dbReference>
<dbReference type="Pfam" id="PF00293">
    <property type="entry name" value="NUDIX"/>
    <property type="match status" value="1"/>
</dbReference>
<evidence type="ECO:0000259" key="3">
    <source>
        <dbReference type="PROSITE" id="PS51462"/>
    </source>
</evidence>
<dbReference type="GO" id="GO:0006753">
    <property type="term" value="P:nucleoside phosphate metabolic process"/>
    <property type="evidence" value="ECO:0007669"/>
    <property type="project" value="TreeGrafter"/>
</dbReference>
<dbReference type="EMBL" id="MHLL01000001">
    <property type="protein sequence ID" value="OGZ10877.1"/>
    <property type="molecule type" value="Genomic_DNA"/>
</dbReference>
<dbReference type="PANTHER" id="PTHR11839">
    <property type="entry name" value="UDP/ADP-SUGAR PYROPHOSPHATASE"/>
    <property type="match status" value="1"/>
</dbReference>
<evidence type="ECO:0000256" key="1">
    <source>
        <dbReference type="ARBA" id="ARBA00001946"/>
    </source>
</evidence>
<comment type="caution">
    <text evidence="4">The sequence shown here is derived from an EMBL/GenBank/DDBJ whole genome shotgun (WGS) entry which is preliminary data.</text>
</comment>
<evidence type="ECO:0000313" key="5">
    <source>
        <dbReference type="Proteomes" id="UP000177996"/>
    </source>
</evidence>
<evidence type="ECO:0000313" key="4">
    <source>
        <dbReference type="EMBL" id="OGZ10877.1"/>
    </source>
</evidence>
<dbReference type="InterPro" id="IPR015797">
    <property type="entry name" value="NUDIX_hydrolase-like_dom_sf"/>
</dbReference>
<gene>
    <name evidence="4" type="ORF">A3D65_00190</name>
</gene>
<dbReference type="Proteomes" id="UP000177996">
    <property type="component" value="Unassembled WGS sequence"/>
</dbReference>
<dbReference type="GO" id="GO:0016787">
    <property type="term" value="F:hydrolase activity"/>
    <property type="evidence" value="ECO:0007669"/>
    <property type="project" value="UniProtKB-KW"/>
</dbReference>
<keyword evidence="2" id="KW-0378">Hydrolase</keyword>
<dbReference type="PROSITE" id="PS51462">
    <property type="entry name" value="NUDIX"/>
    <property type="match status" value="1"/>
</dbReference>
<comment type="cofactor">
    <cofactor evidence="1">
        <name>Mg(2+)</name>
        <dbReference type="ChEBI" id="CHEBI:18420"/>
    </cofactor>
</comment>
<proteinExistence type="predicted"/>
<accession>A0A1G2DB70</accession>
<dbReference type="GO" id="GO:0019693">
    <property type="term" value="P:ribose phosphate metabolic process"/>
    <property type="evidence" value="ECO:0007669"/>
    <property type="project" value="TreeGrafter"/>
</dbReference>
<dbReference type="PANTHER" id="PTHR11839:SF18">
    <property type="entry name" value="NUDIX HYDROLASE DOMAIN-CONTAINING PROTEIN"/>
    <property type="match status" value="1"/>
</dbReference>
<name>A0A1G2DB70_9BACT</name>
<dbReference type="Gene3D" id="3.90.79.10">
    <property type="entry name" value="Nucleoside Triphosphate Pyrophosphohydrolase"/>
    <property type="match status" value="1"/>
</dbReference>
<protein>
    <recommendedName>
        <fullName evidence="3">Nudix hydrolase domain-containing protein</fullName>
    </recommendedName>
</protein>
<sequence length="183" mass="20804">MSKLHVGPDEEMWRGQFISIWKRPFTNFVSGKSGHWEMVKREVRGRIVGVMPITPEKEVILIRIFRVPLKKYVIECAAGLPDRPGESEEALARRELLEETGYVCDKLEEVVSGPLNGGLIADEIVYFLGTCARKVTEPKLENAEDIDVLKIPRDHIEHFLKNPPDGALVDFKIWALIPFLAKL</sequence>
<dbReference type="STRING" id="1798661.A3D65_00190"/>
<feature type="domain" description="Nudix hydrolase" evidence="3">
    <location>
        <begin position="43"/>
        <end position="181"/>
    </location>
</feature>
<evidence type="ECO:0000256" key="2">
    <source>
        <dbReference type="ARBA" id="ARBA00022801"/>
    </source>
</evidence>
<dbReference type="AlphaFoldDB" id="A0A1G2DB70"/>
<dbReference type="InterPro" id="IPR000086">
    <property type="entry name" value="NUDIX_hydrolase_dom"/>
</dbReference>
<reference evidence="4 5" key="1">
    <citation type="journal article" date="2016" name="Nat. Commun.">
        <title>Thousands of microbial genomes shed light on interconnected biogeochemical processes in an aquifer system.</title>
        <authorList>
            <person name="Anantharaman K."/>
            <person name="Brown C.T."/>
            <person name="Hug L.A."/>
            <person name="Sharon I."/>
            <person name="Castelle C.J."/>
            <person name="Probst A.J."/>
            <person name="Thomas B.C."/>
            <person name="Singh A."/>
            <person name="Wilkins M.J."/>
            <person name="Karaoz U."/>
            <person name="Brodie E.L."/>
            <person name="Williams K.H."/>
            <person name="Hubbard S.S."/>
            <person name="Banfield J.F."/>
        </authorList>
    </citation>
    <scope>NUCLEOTIDE SEQUENCE [LARGE SCALE GENOMIC DNA]</scope>
</reference>
<dbReference type="CDD" id="cd03424">
    <property type="entry name" value="NUDIX_ADPRase_Nudt5_UGPPase_Nudt14"/>
    <property type="match status" value="1"/>
</dbReference>
<organism evidence="4 5">
    <name type="scientific">Candidatus Lloydbacteria bacterium RIFCSPHIGHO2_02_FULL_50_13</name>
    <dbReference type="NCBI Taxonomy" id="1798661"/>
    <lineage>
        <taxon>Bacteria</taxon>
        <taxon>Candidatus Lloydiibacteriota</taxon>
    </lineage>
</organism>